<dbReference type="Proteomes" id="UP000028341">
    <property type="component" value="Unassembled WGS sequence"/>
</dbReference>
<organism evidence="1 2">
    <name type="scientific">Streptomyces toyocaensis</name>
    <dbReference type="NCBI Taxonomy" id="55952"/>
    <lineage>
        <taxon>Bacteria</taxon>
        <taxon>Bacillati</taxon>
        <taxon>Actinomycetota</taxon>
        <taxon>Actinomycetes</taxon>
        <taxon>Kitasatosporales</taxon>
        <taxon>Streptomycetaceae</taxon>
        <taxon>Streptomyces</taxon>
    </lineage>
</organism>
<accession>A0A081XXK0</accession>
<reference evidence="1 2" key="1">
    <citation type="submission" date="2014-02" db="EMBL/GenBank/DDBJ databases">
        <title>The genome announcement of Streptomyces toyocaensis NRRL15009.</title>
        <authorList>
            <person name="Hong H.-J."/>
            <person name="Kwun M.J."/>
        </authorList>
    </citation>
    <scope>NUCLEOTIDE SEQUENCE [LARGE SCALE GENOMIC DNA]</scope>
    <source>
        <strain evidence="1 2">NRRL 15009</strain>
    </source>
</reference>
<gene>
    <name evidence="1" type="ORF">BU52_04420</name>
</gene>
<comment type="caution">
    <text evidence="1">The sequence shown here is derived from an EMBL/GenBank/DDBJ whole genome shotgun (WGS) entry which is preliminary data.</text>
</comment>
<dbReference type="RefSeq" id="WP_037928334.1">
    <property type="nucleotide sequence ID" value="NZ_JBFADL010000024.1"/>
</dbReference>
<dbReference type="EMBL" id="JFCB01000002">
    <property type="protein sequence ID" value="KES08273.1"/>
    <property type="molecule type" value="Genomic_DNA"/>
</dbReference>
<protein>
    <submittedName>
        <fullName evidence="1">Uncharacterized protein</fullName>
    </submittedName>
</protein>
<dbReference type="AlphaFoldDB" id="A0A081XXK0"/>
<evidence type="ECO:0000313" key="2">
    <source>
        <dbReference type="Proteomes" id="UP000028341"/>
    </source>
</evidence>
<proteinExistence type="predicted"/>
<name>A0A081XXK0_STRTO</name>
<keyword evidence="2" id="KW-1185">Reference proteome</keyword>
<evidence type="ECO:0000313" key="1">
    <source>
        <dbReference type="EMBL" id="KES08273.1"/>
    </source>
</evidence>
<sequence>MTALTGTTTLIVPRLGVAPSVRCGVLLLGDRPGALASPRTALTGPAPWCVSGGGTRLGRGATDGLLAGLGLAVLHEHVS</sequence>